<gene>
    <name evidence="2" type="ORF">HMPREF9244_01317</name>
</gene>
<name>U1R897_9BIFI</name>
<dbReference type="Pfam" id="PF00570">
    <property type="entry name" value="HRDC"/>
    <property type="match status" value="1"/>
</dbReference>
<dbReference type="Proteomes" id="UP000016519">
    <property type="component" value="Unassembled WGS sequence"/>
</dbReference>
<dbReference type="Pfam" id="PF01612">
    <property type="entry name" value="DNA_pol_A_exo1"/>
    <property type="match status" value="1"/>
</dbReference>
<dbReference type="InterPro" id="IPR002121">
    <property type="entry name" value="HRDC_dom"/>
</dbReference>
<comment type="caution">
    <text evidence="2">The sequence shown here is derived from an EMBL/GenBank/DDBJ whole genome shotgun (WGS) entry which is preliminary data.</text>
</comment>
<accession>U1R897</accession>
<dbReference type="EMBL" id="AWSI01000036">
    <property type="protein sequence ID" value="ERH30236.1"/>
    <property type="molecule type" value="Genomic_DNA"/>
</dbReference>
<dbReference type="STRING" id="419015.HMPREF3214_01300"/>
<organism evidence="2 3">
    <name type="scientific">Alloscardovia omnicolens F0580</name>
    <dbReference type="NCBI Taxonomy" id="1321816"/>
    <lineage>
        <taxon>Bacteria</taxon>
        <taxon>Bacillati</taxon>
        <taxon>Actinomycetota</taxon>
        <taxon>Actinomycetes</taxon>
        <taxon>Bifidobacteriales</taxon>
        <taxon>Bifidobacteriaceae</taxon>
        <taxon>Alloscardovia</taxon>
    </lineage>
</organism>
<keyword evidence="3" id="KW-1185">Reference proteome</keyword>
<reference evidence="2 3" key="1">
    <citation type="submission" date="2013-08" db="EMBL/GenBank/DDBJ databases">
        <authorList>
            <person name="Weinstock G."/>
            <person name="Sodergren E."/>
            <person name="Wylie T."/>
            <person name="Fulton L."/>
            <person name="Fulton R."/>
            <person name="Fronick C."/>
            <person name="O'Laughlin M."/>
            <person name="Godfrey J."/>
            <person name="Miner T."/>
            <person name="Herter B."/>
            <person name="Appelbaum E."/>
            <person name="Cordes M."/>
            <person name="Lek S."/>
            <person name="Wollam A."/>
            <person name="Pepin K.H."/>
            <person name="Palsikar V.B."/>
            <person name="Mitreva M."/>
            <person name="Wilson R.K."/>
        </authorList>
    </citation>
    <scope>NUCLEOTIDE SEQUENCE [LARGE SCALE GENOMIC DNA]</scope>
    <source>
        <strain evidence="2 3">F0580</strain>
    </source>
</reference>
<dbReference type="SUPFAM" id="SSF53098">
    <property type="entry name" value="Ribonuclease H-like"/>
    <property type="match status" value="1"/>
</dbReference>
<sequence length="435" mass="49986">MPIMSLSSTDIQLLAEPAGGVPEVINTRQQFDTFVHAYTTASGPLAADAERASSFRYFKGNYLIQFKRSGAPIALLDPIALDEQRVDWNAFNRAVQGAAWIIHDCEQDIPAFVANGLQIDAVFDTEHAARLLGRKRFGLSAITEHYLGLTLAKEHSAADWSYRPLNRDLRNYAALDVEVLIELDNALTAELKKTGKWQWALEDFEHLRQHGLEEKAVHPQPWRRVSHITDLRGDVRSLAVVRELWMTREHYAQQLDIAPNLLLSDEAIIVAAQRKPRNSKQFKAIRLLNERVRIRTGDEREKMFERYASVQRQIKPQVWKEAIGRALETKYAEIRELTQPVEKPGNSAPRSMKYWREHHPERYARLHRVKELIGQVSQDTHTPVEVLLKPQYVRNLCWRDDIAYTPNDIAEFLTLQGARNWQVELLAPSLSKVII</sequence>
<evidence type="ECO:0000259" key="1">
    <source>
        <dbReference type="PROSITE" id="PS50967"/>
    </source>
</evidence>
<dbReference type="SMART" id="SM00474">
    <property type="entry name" value="35EXOc"/>
    <property type="match status" value="1"/>
</dbReference>
<dbReference type="InterPro" id="IPR051086">
    <property type="entry name" value="RNase_D-like"/>
</dbReference>
<feature type="domain" description="HRDC" evidence="1">
    <location>
        <begin position="234"/>
        <end position="314"/>
    </location>
</feature>
<dbReference type="HOGENOM" id="CLU_042387_3_0_11"/>
<dbReference type="InterPro" id="IPR044876">
    <property type="entry name" value="HRDC_dom_sf"/>
</dbReference>
<dbReference type="InterPro" id="IPR041605">
    <property type="entry name" value="Exo_C"/>
</dbReference>
<dbReference type="PANTHER" id="PTHR47649:SF1">
    <property type="entry name" value="RIBONUCLEASE D"/>
    <property type="match status" value="1"/>
</dbReference>
<dbReference type="GO" id="GO:0006139">
    <property type="term" value="P:nucleobase-containing compound metabolic process"/>
    <property type="evidence" value="ECO:0007669"/>
    <property type="project" value="InterPro"/>
</dbReference>
<proteinExistence type="predicted"/>
<dbReference type="InterPro" id="IPR002562">
    <property type="entry name" value="3'-5'_exonuclease_dom"/>
</dbReference>
<dbReference type="Gene3D" id="3.30.420.10">
    <property type="entry name" value="Ribonuclease H-like superfamily/Ribonuclease H"/>
    <property type="match status" value="1"/>
</dbReference>
<dbReference type="InterPro" id="IPR012337">
    <property type="entry name" value="RNaseH-like_sf"/>
</dbReference>
<evidence type="ECO:0000313" key="2">
    <source>
        <dbReference type="EMBL" id="ERH30236.1"/>
    </source>
</evidence>
<dbReference type="Gene3D" id="1.10.150.80">
    <property type="entry name" value="HRDC domain"/>
    <property type="match status" value="2"/>
</dbReference>
<dbReference type="PATRIC" id="fig|1321816.3.peg.1161"/>
<keyword evidence="2" id="KW-0378">Hydrolase</keyword>
<protein>
    <submittedName>
        <fullName evidence="2">3'-5' exonuclease</fullName>
    </submittedName>
</protein>
<dbReference type="InterPro" id="IPR010997">
    <property type="entry name" value="HRDC-like_sf"/>
</dbReference>
<dbReference type="InterPro" id="IPR036397">
    <property type="entry name" value="RNaseH_sf"/>
</dbReference>
<dbReference type="SUPFAM" id="SSF47819">
    <property type="entry name" value="HRDC-like"/>
    <property type="match status" value="1"/>
</dbReference>
<dbReference type="PANTHER" id="PTHR47649">
    <property type="entry name" value="RIBONUCLEASE D"/>
    <property type="match status" value="1"/>
</dbReference>
<dbReference type="AlphaFoldDB" id="U1R897"/>
<keyword evidence="2" id="KW-0540">Nuclease</keyword>
<keyword evidence="2" id="KW-0269">Exonuclease</keyword>
<dbReference type="GO" id="GO:0008408">
    <property type="term" value="F:3'-5' exonuclease activity"/>
    <property type="evidence" value="ECO:0007669"/>
    <property type="project" value="InterPro"/>
</dbReference>
<dbReference type="PROSITE" id="PS50967">
    <property type="entry name" value="HRDC"/>
    <property type="match status" value="1"/>
</dbReference>
<evidence type="ECO:0000313" key="3">
    <source>
        <dbReference type="Proteomes" id="UP000016519"/>
    </source>
</evidence>
<dbReference type="GO" id="GO:0003676">
    <property type="term" value="F:nucleic acid binding"/>
    <property type="evidence" value="ECO:0007669"/>
    <property type="project" value="InterPro"/>
</dbReference>
<dbReference type="GO" id="GO:0000166">
    <property type="term" value="F:nucleotide binding"/>
    <property type="evidence" value="ECO:0007669"/>
    <property type="project" value="InterPro"/>
</dbReference>
<dbReference type="Pfam" id="PF18305">
    <property type="entry name" value="DNA_pol_A_exoN"/>
    <property type="match status" value="1"/>
</dbReference>